<feature type="compositionally biased region" description="Basic and acidic residues" evidence="2">
    <location>
        <begin position="51"/>
        <end position="63"/>
    </location>
</feature>
<dbReference type="PATRIC" id="fig|35841.7.peg.2898"/>
<dbReference type="GeneID" id="92962559"/>
<keyword evidence="6" id="KW-1185">Reference proteome</keyword>
<evidence type="ECO:0000256" key="2">
    <source>
        <dbReference type="SAM" id="MobiDB-lite"/>
    </source>
</evidence>
<evidence type="ECO:0000313" key="6">
    <source>
        <dbReference type="Proteomes" id="UP000040576"/>
    </source>
</evidence>
<sequence>MSDERSELDSLEELVDIAAEEISQAVMNRENLKPGSKFMGVFGDRPRSKKSYNDDVVNKDRHVCKNPNYLQS</sequence>
<evidence type="ECO:0000313" key="4">
    <source>
        <dbReference type="EMBL" id="KIO74313.1"/>
    </source>
</evidence>
<evidence type="ECO:0000256" key="1">
    <source>
        <dbReference type="SAM" id="Coils"/>
    </source>
</evidence>
<evidence type="ECO:0000313" key="3">
    <source>
        <dbReference type="EMBL" id="CEE02948.1"/>
    </source>
</evidence>
<proteinExistence type="predicted"/>
<dbReference type="Proteomes" id="UP000032076">
    <property type="component" value="Unassembled WGS sequence"/>
</dbReference>
<dbReference type="Proteomes" id="UP000040576">
    <property type="component" value="Unassembled WGS sequence"/>
</dbReference>
<accession>A0A090J2T0</accession>
<reference evidence="4 5" key="2">
    <citation type="submission" date="2015-01" db="EMBL/GenBank/DDBJ databases">
        <title>Draft Genome Sequences of Four Bacillus thermoamylovorans Strains, Isolated From Food Products.</title>
        <authorList>
            <person name="Krawcyk A.O."/>
            <person name="Berendsen E.M."/>
            <person name="Eijlander R.T."/>
            <person name="de Jong A."/>
            <person name="Wells-Bennik M."/>
            <person name="Kuipers O.P."/>
        </authorList>
    </citation>
    <scope>NUCLEOTIDE SEQUENCE [LARGE SCALE GENOMIC DNA]</scope>
    <source>
        <strain evidence="4 5">B4167</strain>
    </source>
</reference>
<dbReference type="RefSeq" id="WP_034772974.1">
    <property type="nucleotide sequence ID" value="NZ_CCRF01000094.1"/>
</dbReference>
<protein>
    <submittedName>
        <fullName evidence="3">Uncharacterized protein</fullName>
    </submittedName>
</protein>
<feature type="region of interest" description="Disordered" evidence="2">
    <location>
        <begin position="40"/>
        <end position="72"/>
    </location>
</feature>
<dbReference type="EMBL" id="JXLU01000004">
    <property type="protein sequence ID" value="KIO74313.1"/>
    <property type="molecule type" value="Genomic_DNA"/>
</dbReference>
<dbReference type="AlphaFoldDB" id="A0A090J2T0"/>
<gene>
    <name evidence="4" type="ORF">B4167_1441</name>
    <name evidence="3" type="ORF">BT1A1_3163</name>
</gene>
<evidence type="ECO:0000313" key="5">
    <source>
        <dbReference type="Proteomes" id="UP000032076"/>
    </source>
</evidence>
<feature type="coiled-coil region" evidence="1">
    <location>
        <begin position="1"/>
        <end position="28"/>
    </location>
</feature>
<name>A0A090J2T0_9BACI</name>
<keyword evidence="1" id="KW-0175">Coiled coil</keyword>
<dbReference type="EMBL" id="CCRF01000094">
    <property type="protein sequence ID" value="CEE02948.1"/>
    <property type="molecule type" value="Genomic_DNA"/>
</dbReference>
<organism evidence="3 6">
    <name type="scientific">Caldibacillus thermoamylovorans</name>
    <dbReference type="NCBI Taxonomy" id="35841"/>
    <lineage>
        <taxon>Bacteria</taxon>
        <taxon>Bacillati</taxon>
        <taxon>Bacillota</taxon>
        <taxon>Bacilli</taxon>
        <taxon>Bacillales</taxon>
        <taxon>Bacillaceae</taxon>
        <taxon>Caldibacillus</taxon>
    </lineage>
</organism>
<reference evidence="3 6" key="1">
    <citation type="submission" date="2014-07" db="EMBL/GenBank/DDBJ databases">
        <authorList>
            <person name="Wibberg Daniel"/>
        </authorList>
    </citation>
    <scope>NUCLEOTIDE SEQUENCE [LARGE SCALE GENOMIC DNA]</scope>
</reference>